<comment type="caution">
    <text evidence="1">The sequence shown here is derived from an EMBL/GenBank/DDBJ whole genome shotgun (WGS) entry which is preliminary data.</text>
</comment>
<dbReference type="AlphaFoldDB" id="X0TT82"/>
<reference evidence="1" key="1">
    <citation type="journal article" date="2014" name="Front. Microbiol.">
        <title>High frequency of phylogenetically diverse reductive dehalogenase-homologous genes in deep subseafloor sedimentary metagenomes.</title>
        <authorList>
            <person name="Kawai M."/>
            <person name="Futagami T."/>
            <person name="Toyoda A."/>
            <person name="Takaki Y."/>
            <person name="Nishi S."/>
            <person name="Hori S."/>
            <person name="Arai W."/>
            <person name="Tsubouchi T."/>
            <person name="Morono Y."/>
            <person name="Uchiyama I."/>
            <person name="Ito T."/>
            <person name="Fujiyama A."/>
            <person name="Inagaki F."/>
            <person name="Takami H."/>
        </authorList>
    </citation>
    <scope>NUCLEOTIDE SEQUENCE</scope>
    <source>
        <strain evidence="1">Expedition CK06-06</strain>
    </source>
</reference>
<evidence type="ECO:0008006" key="2">
    <source>
        <dbReference type="Google" id="ProtNLM"/>
    </source>
</evidence>
<protein>
    <recommendedName>
        <fullName evidence="2">Zinc finger/thioredoxin putative domain-containing protein</fullName>
    </recommendedName>
</protein>
<dbReference type="EMBL" id="BARS01017341">
    <property type="protein sequence ID" value="GAF96798.1"/>
    <property type="molecule type" value="Genomic_DNA"/>
</dbReference>
<gene>
    <name evidence="1" type="ORF">S01H1_28377</name>
</gene>
<name>X0TT82_9ZZZZ</name>
<evidence type="ECO:0000313" key="1">
    <source>
        <dbReference type="EMBL" id="GAF96798.1"/>
    </source>
</evidence>
<sequence length="63" mass="7201">MIHVTCFKCGWKFTLDEEAIAESLAEAETPPPRHYVVECPRCRKANKVSLKTGRRRGRAARKT</sequence>
<organism evidence="1">
    <name type="scientific">marine sediment metagenome</name>
    <dbReference type="NCBI Taxonomy" id="412755"/>
    <lineage>
        <taxon>unclassified sequences</taxon>
        <taxon>metagenomes</taxon>
        <taxon>ecological metagenomes</taxon>
    </lineage>
</organism>
<accession>X0TT82</accession>
<proteinExistence type="predicted"/>